<evidence type="ECO:0000259" key="2">
    <source>
        <dbReference type="Pfam" id="PF01757"/>
    </source>
</evidence>
<dbReference type="GO" id="GO:0016020">
    <property type="term" value="C:membrane"/>
    <property type="evidence" value="ECO:0007669"/>
    <property type="project" value="TreeGrafter"/>
</dbReference>
<proteinExistence type="predicted"/>
<evidence type="ECO:0000256" key="1">
    <source>
        <dbReference type="SAM" id="Phobius"/>
    </source>
</evidence>
<dbReference type="GO" id="GO:0016747">
    <property type="term" value="F:acyltransferase activity, transferring groups other than amino-acyl groups"/>
    <property type="evidence" value="ECO:0007669"/>
    <property type="project" value="InterPro"/>
</dbReference>
<feature type="transmembrane region" description="Helical" evidence="1">
    <location>
        <begin position="303"/>
        <end position="324"/>
    </location>
</feature>
<dbReference type="PANTHER" id="PTHR23028">
    <property type="entry name" value="ACETYLTRANSFERASE"/>
    <property type="match status" value="1"/>
</dbReference>
<dbReference type="InterPro" id="IPR050879">
    <property type="entry name" value="Acyltransferase_3"/>
</dbReference>
<feature type="transmembrane region" description="Helical" evidence="1">
    <location>
        <begin position="137"/>
        <end position="156"/>
    </location>
</feature>
<keyword evidence="1" id="KW-1133">Transmembrane helix</keyword>
<keyword evidence="3" id="KW-0808">Transferase</keyword>
<accession>A0A6N3FU43</accession>
<keyword evidence="1" id="KW-0472">Membrane</keyword>
<feature type="transmembrane region" description="Helical" evidence="1">
    <location>
        <begin position="44"/>
        <end position="63"/>
    </location>
</feature>
<dbReference type="Pfam" id="PF01757">
    <property type="entry name" value="Acyl_transf_3"/>
    <property type="match status" value="1"/>
</dbReference>
<name>A0A6N3FU43_CLOSY</name>
<evidence type="ECO:0000313" key="3">
    <source>
        <dbReference type="EMBL" id="VYU55828.1"/>
    </source>
</evidence>
<keyword evidence="1" id="KW-0812">Transmembrane</keyword>
<organism evidence="3">
    <name type="scientific">Clostridium symbiosum</name>
    <name type="common">Bacteroides symbiosus</name>
    <dbReference type="NCBI Taxonomy" id="1512"/>
    <lineage>
        <taxon>Bacteria</taxon>
        <taxon>Bacillati</taxon>
        <taxon>Bacillota</taxon>
        <taxon>Clostridia</taxon>
        <taxon>Lachnospirales</taxon>
        <taxon>Lachnospiraceae</taxon>
        <taxon>Otoolea</taxon>
    </lineage>
</organism>
<gene>
    <name evidence="3" type="ORF">CSLFYP84_02706</name>
</gene>
<feature type="transmembrane region" description="Helical" evidence="1">
    <location>
        <begin position="163"/>
        <end position="183"/>
    </location>
</feature>
<feature type="transmembrane region" description="Helical" evidence="1">
    <location>
        <begin position="279"/>
        <end position="297"/>
    </location>
</feature>
<feature type="transmembrane region" description="Helical" evidence="1">
    <location>
        <begin position="84"/>
        <end position="101"/>
    </location>
</feature>
<reference evidence="3" key="1">
    <citation type="submission" date="2019-11" db="EMBL/GenBank/DDBJ databases">
        <authorList>
            <person name="Feng L."/>
        </authorList>
    </citation>
    <scope>NUCLEOTIDE SEQUENCE</scope>
    <source>
        <strain evidence="3">CsymbiosumLFYP84</strain>
    </source>
</reference>
<dbReference type="EMBL" id="CACRUA010000029">
    <property type="protein sequence ID" value="VYU55828.1"/>
    <property type="molecule type" value="Genomic_DNA"/>
</dbReference>
<feature type="transmembrane region" description="Helical" evidence="1">
    <location>
        <begin position="12"/>
        <end position="32"/>
    </location>
</feature>
<feature type="domain" description="Acyltransferase 3" evidence="2">
    <location>
        <begin position="8"/>
        <end position="316"/>
    </location>
</feature>
<sequence>MTETKSINCFNFIRLLATLQVFFGHALLHLDIAVSPIVPLVLRSFQGVPVFFIMSGFLIWNSLERTPRFNIYVKKRVLRLYPELWLGVLLSALSIIVLYGSKIEWKSFIAFLLTQSTVLQFWTPDSLRGFGCGTPNGALWTIGVMVQSYLAIWIIYKKLHKSNFFHWLILLIPCTLINIVTPFLEALLPTIIYKLFLQTFIVYFWMFLIGAMICEYFEKVSDFLKKYWYISFILSAIFTFTGFDRGVYGTIKAYFLAFAVVGFAYKFKNIRVQPDISYGLYVYHMVVINIMMELGYMGKWLDIFLALAVSGLLAMVSYLSIGNLSKKQKSKLYK</sequence>
<keyword evidence="3" id="KW-0012">Acyltransferase</keyword>
<dbReference type="PANTHER" id="PTHR23028:SF53">
    <property type="entry name" value="ACYL_TRANSF_3 DOMAIN-CONTAINING PROTEIN"/>
    <property type="match status" value="1"/>
</dbReference>
<dbReference type="InterPro" id="IPR002656">
    <property type="entry name" value="Acyl_transf_3_dom"/>
</dbReference>
<dbReference type="RefSeq" id="WP_054345133.1">
    <property type="nucleotide sequence ID" value="NZ_CACRUA010000029.1"/>
</dbReference>
<dbReference type="AlphaFoldDB" id="A0A6N3FU43"/>
<feature type="transmembrane region" description="Helical" evidence="1">
    <location>
        <begin position="249"/>
        <end position="267"/>
    </location>
</feature>
<dbReference type="GO" id="GO:0000271">
    <property type="term" value="P:polysaccharide biosynthetic process"/>
    <property type="evidence" value="ECO:0007669"/>
    <property type="project" value="TreeGrafter"/>
</dbReference>
<feature type="transmembrane region" description="Helical" evidence="1">
    <location>
        <begin position="226"/>
        <end position="243"/>
    </location>
</feature>
<feature type="transmembrane region" description="Helical" evidence="1">
    <location>
        <begin position="195"/>
        <end position="214"/>
    </location>
</feature>
<protein>
    <submittedName>
        <fullName evidence="3">Acyltransferase family protein</fullName>
    </submittedName>
</protein>